<dbReference type="Pfam" id="PF12937">
    <property type="entry name" value="F-box-like"/>
    <property type="match status" value="1"/>
</dbReference>
<organism evidence="3 4">
    <name type="scientific">Blyttiomyces helicus</name>
    <dbReference type="NCBI Taxonomy" id="388810"/>
    <lineage>
        <taxon>Eukaryota</taxon>
        <taxon>Fungi</taxon>
        <taxon>Fungi incertae sedis</taxon>
        <taxon>Chytridiomycota</taxon>
        <taxon>Chytridiomycota incertae sedis</taxon>
        <taxon>Chytridiomycetes</taxon>
        <taxon>Chytridiomycetes incertae sedis</taxon>
        <taxon>Blyttiomyces</taxon>
    </lineage>
</organism>
<dbReference type="InterPro" id="IPR036047">
    <property type="entry name" value="F-box-like_dom_sf"/>
</dbReference>
<dbReference type="OrthoDB" id="10257471at2759"/>
<dbReference type="PANTHER" id="PTHR16134:SF150">
    <property type="entry name" value="F-BOX_LRR-REPEAT PROTEIN 6-LIKE PROTEIN"/>
    <property type="match status" value="1"/>
</dbReference>
<protein>
    <recommendedName>
        <fullName evidence="2">F-box domain-containing protein</fullName>
    </recommendedName>
</protein>
<feature type="region of interest" description="Disordered" evidence="1">
    <location>
        <begin position="105"/>
        <end position="125"/>
    </location>
</feature>
<dbReference type="SUPFAM" id="SSF52047">
    <property type="entry name" value="RNI-like"/>
    <property type="match status" value="1"/>
</dbReference>
<dbReference type="AlphaFoldDB" id="A0A4P9WBY5"/>
<dbReference type="PANTHER" id="PTHR16134">
    <property type="entry name" value="F-BOX/TPR REPEAT PROTEIN POF3"/>
    <property type="match status" value="1"/>
</dbReference>
<proteinExistence type="predicted"/>
<dbReference type="GO" id="GO:0019005">
    <property type="term" value="C:SCF ubiquitin ligase complex"/>
    <property type="evidence" value="ECO:0007669"/>
    <property type="project" value="TreeGrafter"/>
</dbReference>
<evidence type="ECO:0000256" key="1">
    <source>
        <dbReference type="SAM" id="MobiDB-lite"/>
    </source>
</evidence>
<accession>A0A4P9WBY5</accession>
<dbReference type="EMBL" id="KZ995702">
    <property type="protein sequence ID" value="RKO90149.1"/>
    <property type="molecule type" value="Genomic_DNA"/>
</dbReference>
<reference evidence="4" key="1">
    <citation type="journal article" date="2018" name="Nat. Microbiol.">
        <title>Leveraging single-cell genomics to expand the fungal tree of life.</title>
        <authorList>
            <person name="Ahrendt S.R."/>
            <person name="Quandt C.A."/>
            <person name="Ciobanu D."/>
            <person name="Clum A."/>
            <person name="Salamov A."/>
            <person name="Andreopoulos B."/>
            <person name="Cheng J.F."/>
            <person name="Woyke T."/>
            <person name="Pelin A."/>
            <person name="Henrissat B."/>
            <person name="Reynolds N.K."/>
            <person name="Benny G.L."/>
            <person name="Smith M.E."/>
            <person name="James T.Y."/>
            <person name="Grigoriev I.V."/>
        </authorList>
    </citation>
    <scope>NUCLEOTIDE SEQUENCE [LARGE SCALE GENOMIC DNA]</scope>
</reference>
<dbReference type="Gene3D" id="3.80.10.10">
    <property type="entry name" value="Ribonuclease Inhibitor"/>
    <property type="match status" value="1"/>
</dbReference>
<dbReference type="InterPro" id="IPR001810">
    <property type="entry name" value="F-box_dom"/>
</dbReference>
<gene>
    <name evidence="3" type="ORF">BDK51DRAFT_44405</name>
</gene>
<sequence>MALLTYIHAPQPRHSGAACRSLARLFHLSPFLLLGGRQHSPPRGISSPHPSPPATVAGNSSGSNARNRLAICAETGAGRRQNQVTLYLQLATTRRGARRPTFSLKARRQDAGQAREPFPGSPRETVDVLVKPRGWNTTQSRTLRAPLTPSKARGSSAYCPKRFSPNPGLHHHWEDAEYLADGMDHDLPLELPQVEAAHDPAFEPADDLEGEEVVGLEADLDMDGDREPGDGSTRFFQSILELCSQGFSSVDPSLHTPEVRRAMLACQLGLDCIAALATDTEQRDAAARVELLAADGRQHNHRPRARPRTVIPPLPSEILLRIFGFVNDPSTPPTRVLSTLFSCSLVARSWNRPANAVLWKRVNFADQPSRFGRFVLGAATSKYYKRNCSVLVRVLSVACTDADLSLLSVACHHTTEIHSLELRRTRNQDLMSHRVLRQLPNRFPSLRSFVADMIQPSAWPDIIRICQTCPLLSNLHISFAAGDNPDSVVRPPLEDFEALFSRIPFLQSLSLWRVPLPEDEDALVSPLAFHCRNLRAIRIDDCGTHLTMGLVADIWNCCRQLQCITLRMIRRPPRHYPVHLEPLPTLRTLLVDGCWLSDDFLAAMGRSAPLLETLYVENDWRDIDGEVGSVVHITDASVIALSHHLRSLKTLSLVGLTGPPHLSARSIRAVLARNRTVTALNLARPAHAVVCMGDELLLSIAPCFARVRALELYMQKRSPEIGEK</sequence>
<feature type="domain" description="F-box" evidence="2">
    <location>
        <begin position="314"/>
        <end position="364"/>
    </location>
</feature>
<dbReference type="InterPro" id="IPR032675">
    <property type="entry name" value="LRR_dom_sf"/>
</dbReference>
<dbReference type="GO" id="GO:0031146">
    <property type="term" value="P:SCF-dependent proteasomal ubiquitin-dependent protein catabolic process"/>
    <property type="evidence" value="ECO:0007669"/>
    <property type="project" value="TreeGrafter"/>
</dbReference>
<dbReference type="Proteomes" id="UP000269721">
    <property type="component" value="Unassembled WGS sequence"/>
</dbReference>
<name>A0A4P9WBY5_9FUNG</name>
<dbReference type="SUPFAM" id="SSF81383">
    <property type="entry name" value="F-box domain"/>
    <property type="match status" value="1"/>
</dbReference>
<feature type="region of interest" description="Disordered" evidence="1">
    <location>
        <begin position="37"/>
        <end position="63"/>
    </location>
</feature>
<keyword evidence="4" id="KW-1185">Reference proteome</keyword>
<dbReference type="Gene3D" id="1.20.1280.50">
    <property type="match status" value="1"/>
</dbReference>
<evidence type="ECO:0000313" key="4">
    <source>
        <dbReference type="Proteomes" id="UP000269721"/>
    </source>
</evidence>
<evidence type="ECO:0000259" key="2">
    <source>
        <dbReference type="Pfam" id="PF12937"/>
    </source>
</evidence>
<evidence type="ECO:0000313" key="3">
    <source>
        <dbReference type="EMBL" id="RKO90149.1"/>
    </source>
</evidence>